<feature type="domain" description="Methylmalonyl-CoA mutase alpha/beta chain catalytic" evidence="6">
    <location>
        <begin position="108"/>
        <end position="445"/>
    </location>
</feature>
<sequence length="622" mass="66476">MDALSLAADFPPATREQWLALVEGVLKGSDFQKKLVGRTYDGLDIQPLYPKAEGAAHIARPESGRWRVSQRVDHPNPAKANELALLDLEGGADALTLVTSRAPAARGFGVHAETVEDLDRALSGVMLDLIHLRLDTGGHGRPMAEKLIALAERRGHALSDLSLDLGMDPIGGLAALGSLSVAWDEVAHRMGATFEDLAGRGFKGRAFLADGRPYHEAGASEAQELAAVLATGVAYLRALEAQDHSLEAARDALSFLLVADADEFLTVAKFRALRLLWARVEQACGLAPKPIRLQAETAWRMTTRRDPWVNMLRATVATFSAGIGGADAITVLPFTAALGLPDAFARRVARNTQLILLDESNLWRVADPAAGAGGFEALTEALSDKAWALFQEIEREGGIVESLTHGLLQGRIAAVRAQREKAVATRKEPITGTSEFPNIAEADVAVLLPRREAAPTPSAEEGGVSIAPLPSIRLAEPFERLRDASDAYRARTDSRPKIFLANLGPVAAFTARATFAKNFFEAAGIEAITNDGFTTQEGLKKAYIDSRSKLSCICSTDEIYEDQAAATATTLRDAGADRIFLAGRPGESQEKLSRAGITTFIFAGCDTLKVLSEALEAACAEA</sequence>
<evidence type="ECO:0000256" key="2">
    <source>
        <dbReference type="ARBA" id="ARBA00008465"/>
    </source>
</evidence>
<evidence type="ECO:0000313" key="7">
    <source>
        <dbReference type="EMBL" id="NIX76855.1"/>
    </source>
</evidence>
<reference evidence="7 8" key="1">
    <citation type="submission" date="2020-03" db="EMBL/GenBank/DDBJ databases">
        <title>The genome sequence of Microvirga sp. c23x22.</title>
        <authorList>
            <person name="Zhang X."/>
        </authorList>
    </citation>
    <scope>NUCLEOTIDE SEQUENCE [LARGE SCALE GENOMIC DNA]</scope>
    <source>
        <strain evidence="8">c23x22</strain>
    </source>
</reference>
<gene>
    <name evidence="7" type="ORF">HB375_09535</name>
</gene>
<dbReference type="Pfam" id="PF01642">
    <property type="entry name" value="MM_CoA_mutase"/>
    <property type="match status" value="1"/>
</dbReference>
<evidence type="ECO:0000313" key="8">
    <source>
        <dbReference type="Proteomes" id="UP000707352"/>
    </source>
</evidence>
<dbReference type="EMBL" id="JAATJS010000003">
    <property type="protein sequence ID" value="NIX76855.1"/>
    <property type="molecule type" value="Genomic_DNA"/>
</dbReference>
<dbReference type="SUPFAM" id="SSF52242">
    <property type="entry name" value="Cobalamin (vitamin B12)-binding domain"/>
    <property type="match status" value="1"/>
</dbReference>
<protein>
    <submittedName>
        <fullName evidence="7">Methylmalonyl-CoA mutase</fullName>
    </submittedName>
</protein>
<accession>A0ABX0VAI0</accession>
<proteinExistence type="inferred from homology"/>
<evidence type="ECO:0000256" key="1">
    <source>
        <dbReference type="ARBA" id="ARBA00001922"/>
    </source>
</evidence>
<organism evidence="7 8">
    <name type="scientific">Microvirga terricola</name>
    <dbReference type="NCBI Taxonomy" id="2719797"/>
    <lineage>
        <taxon>Bacteria</taxon>
        <taxon>Pseudomonadati</taxon>
        <taxon>Pseudomonadota</taxon>
        <taxon>Alphaproteobacteria</taxon>
        <taxon>Hyphomicrobiales</taxon>
        <taxon>Methylobacteriaceae</taxon>
        <taxon>Microvirga</taxon>
    </lineage>
</organism>
<comment type="caution">
    <text evidence="7">The sequence shown here is derived from an EMBL/GenBank/DDBJ whole genome shotgun (WGS) entry which is preliminary data.</text>
</comment>
<keyword evidence="8" id="KW-1185">Reference proteome</keyword>
<comment type="cofactor">
    <cofactor evidence="1">
        <name>adenosylcob(III)alamin</name>
        <dbReference type="ChEBI" id="CHEBI:18408"/>
    </cofactor>
</comment>
<evidence type="ECO:0000256" key="5">
    <source>
        <dbReference type="ARBA" id="ARBA00023285"/>
    </source>
</evidence>
<evidence type="ECO:0000259" key="6">
    <source>
        <dbReference type="Pfam" id="PF01642"/>
    </source>
</evidence>
<dbReference type="Gene3D" id="3.20.20.240">
    <property type="entry name" value="Methylmalonyl-CoA mutase"/>
    <property type="match status" value="1"/>
</dbReference>
<dbReference type="Proteomes" id="UP000707352">
    <property type="component" value="Unassembled WGS sequence"/>
</dbReference>
<dbReference type="PANTHER" id="PTHR48101">
    <property type="entry name" value="METHYLMALONYL-COA MUTASE, MITOCHONDRIAL-RELATED"/>
    <property type="match status" value="1"/>
</dbReference>
<dbReference type="InterPro" id="IPR016176">
    <property type="entry name" value="Cbl-dep_enz_cat"/>
</dbReference>
<keyword evidence="5" id="KW-0170">Cobalt</keyword>
<dbReference type="PANTHER" id="PTHR48101:SF4">
    <property type="entry name" value="METHYLMALONYL-COA MUTASE, MITOCHONDRIAL"/>
    <property type="match status" value="1"/>
</dbReference>
<keyword evidence="4" id="KW-0413">Isomerase</keyword>
<dbReference type="InterPro" id="IPR006099">
    <property type="entry name" value="MeMalonylCoA_mutase_a/b_cat"/>
</dbReference>
<evidence type="ECO:0000256" key="3">
    <source>
        <dbReference type="ARBA" id="ARBA00022628"/>
    </source>
</evidence>
<comment type="similarity">
    <text evidence="2">Belongs to the methylmalonyl-CoA mutase family.</text>
</comment>
<dbReference type="InterPro" id="IPR036724">
    <property type="entry name" value="Cobalamin-bd_sf"/>
</dbReference>
<dbReference type="CDD" id="cd03677">
    <property type="entry name" value="MM_CoA_mutase_beta"/>
    <property type="match status" value="1"/>
</dbReference>
<name>A0ABX0VAI0_9HYPH</name>
<dbReference type="InterPro" id="IPR024067">
    <property type="entry name" value="Me-malonyl-CoA_mutase_sm_su_N"/>
</dbReference>
<dbReference type="Gene3D" id="3.40.50.280">
    <property type="entry name" value="Cobalamin-binding domain"/>
    <property type="match status" value="1"/>
</dbReference>
<evidence type="ECO:0000256" key="4">
    <source>
        <dbReference type="ARBA" id="ARBA00023235"/>
    </source>
</evidence>
<dbReference type="SUPFAM" id="SSF51703">
    <property type="entry name" value="Cobalamin (vitamin B12)-dependent enzymes"/>
    <property type="match status" value="1"/>
</dbReference>
<keyword evidence="3" id="KW-0846">Cobalamin</keyword>
<dbReference type="Gene3D" id="1.10.196.20">
    <property type="match status" value="1"/>
</dbReference>
<dbReference type="RefSeq" id="WP_167672765.1">
    <property type="nucleotide sequence ID" value="NZ_JAATJS010000003.1"/>
</dbReference>